<dbReference type="PRINTS" id="PR01042">
    <property type="entry name" value="TRNASYNTHASP"/>
</dbReference>
<proteinExistence type="inferred from homology"/>
<dbReference type="SUPFAM" id="SSF55261">
    <property type="entry name" value="GAD domain-like"/>
    <property type="match status" value="1"/>
</dbReference>
<dbReference type="SUPFAM" id="SSF55681">
    <property type="entry name" value="Class II aaRS and biotin synthetases"/>
    <property type="match status" value="1"/>
</dbReference>
<dbReference type="SUPFAM" id="SSF50249">
    <property type="entry name" value="Nucleic acid-binding proteins"/>
    <property type="match status" value="1"/>
</dbReference>
<comment type="caution">
    <text evidence="7">Lacks conserved residue(s) required for the propagation of feature annotation.</text>
</comment>
<evidence type="ECO:0000256" key="1">
    <source>
        <dbReference type="ARBA" id="ARBA00006303"/>
    </source>
</evidence>
<dbReference type="GO" id="GO:0004815">
    <property type="term" value="F:aspartate-tRNA ligase activity"/>
    <property type="evidence" value="ECO:0007669"/>
    <property type="project" value="UniProtKB-UniRule"/>
</dbReference>
<dbReference type="InterPro" id="IPR012340">
    <property type="entry name" value="NA-bd_OB-fold"/>
</dbReference>
<dbReference type="HAMAP" id="MF_00044">
    <property type="entry name" value="Asp_tRNA_synth_type1"/>
    <property type="match status" value="1"/>
</dbReference>
<dbReference type="PANTHER" id="PTHR22594:SF5">
    <property type="entry name" value="ASPARTATE--TRNA LIGASE, MITOCHONDRIAL"/>
    <property type="match status" value="1"/>
</dbReference>
<protein>
    <recommendedName>
        <fullName evidence="7">Aspartate--tRNA(Asp/Asn) ligase</fullName>
        <ecNumber evidence="7">6.1.1.23</ecNumber>
    </recommendedName>
    <alternativeName>
        <fullName evidence="7">Aspartyl-tRNA synthetase</fullName>
        <shortName evidence="7">AspRS</shortName>
    </alternativeName>
    <alternativeName>
        <fullName evidence="7">Non-discriminating aspartyl-tRNA synthetase</fullName>
        <shortName evidence="7">ND-AspRS</shortName>
    </alternativeName>
</protein>
<keyword evidence="7" id="KW-0963">Cytoplasm</keyword>
<dbReference type="Pfam" id="PF01336">
    <property type="entry name" value="tRNA_anti-codon"/>
    <property type="match status" value="1"/>
</dbReference>
<dbReference type="InterPro" id="IPR047090">
    <property type="entry name" value="AspRS_core"/>
</dbReference>
<dbReference type="Gene3D" id="2.40.50.140">
    <property type="entry name" value="Nucleic acid-binding proteins"/>
    <property type="match status" value="1"/>
</dbReference>
<dbReference type="GO" id="GO:0005737">
    <property type="term" value="C:cytoplasm"/>
    <property type="evidence" value="ECO:0007669"/>
    <property type="project" value="UniProtKB-SubCell"/>
</dbReference>
<feature type="binding site" evidence="7">
    <location>
        <position position="444"/>
    </location>
    <ligand>
        <name>L-aspartate</name>
        <dbReference type="ChEBI" id="CHEBI:29991"/>
    </ligand>
</feature>
<gene>
    <name evidence="7 9" type="primary">aspS</name>
    <name evidence="9" type="ORF">FZC35_01040</name>
</gene>
<sequence length="580" mass="66288">MSKKQYRSNYCMDLNSDYIDKEVKLAGWIRKKRDHGNMIFIDLKDHTGVVQCVIDTKNENFENINQLSVESVISLEGKVIARPSDSINDGLESGKVEIDIKKITILSKAQTLPFAMHQDDLGEELRLKYRFLDLRRDEMQYRLKLRSDVIKEIREIMEEKGFMEVHTPILTSSSPEGARDYVVPSRLNPGKFYALPQAPQQFKQLLMVSGVSKYYQIAPCFRDEDTRADRAPGAFYQLDMEMAFATQEEVFEVIEDVMFSVFSKFRSDMEISNKPFVKIPYKEAILKYGSDKPDLRIPFHYHDITHLFAENCPKIFKSIVEGGGKILMLPVKGLSNQTRKFFDSMQKFAQDHGAFGLGYMLVGEGKSGPLAKILSDEVSNVVREKADGAFFIADYEVNLPKYAGPVLKKVAEEMNLINKDKYEFCWIIDYPMYEINEGKWDFSHNPFSMPQGEMNAFEKDPGEIMAYQYDLVCNGIELTSGAIRNHDPEIMYKAFEVAGYSKEDVDREFGAMINAFKYGAPPHGGSAPGIDRMIMLLADTENIREIIPFPLNQQGQDLMMNAPCEISNKHLKELGIKIEE</sequence>
<dbReference type="Proteomes" id="UP000325155">
    <property type="component" value="Chromosome"/>
</dbReference>
<dbReference type="GO" id="GO:0006422">
    <property type="term" value="P:aspartyl-tRNA aminoacylation"/>
    <property type="evidence" value="ECO:0007669"/>
    <property type="project" value="UniProtKB-UniRule"/>
</dbReference>
<evidence type="ECO:0000256" key="3">
    <source>
        <dbReference type="ARBA" id="ARBA00022741"/>
    </source>
</evidence>
<keyword evidence="5 7" id="KW-0648">Protein biosynthesis</keyword>
<dbReference type="InterPro" id="IPR029351">
    <property type="entry name" value="GAD_dom"/>
</dbReference>
<dbReference type="RefSeq" id="WP_148980811.1">
    <property type="nucleotide sequence ID" value="NZ_CP043315.1"/>
</dbReference>
<feature type="binding site" evidence="7">
    <location>
        <begin position="529"/>
        <end position="532"/>
    </location>
    <ligand>
        <name>ATP</name>
        <dbReference type="ChEBI" id="CHEBI:30616"/>
    </ligand>
</feature>
<comment type="similarity">
    <text evidence="1 7">Belongs to the class-II aminoacyl-tRNA synthetase family. Type 1 subfamily.</text>
</comment>
<dbReference type="InterPro" id="IPR004524">
    <property type="entry name" value="Asp-tRNA-ligase_1"/>
</dbReference>
<evidence type="ECO:0000256" key="5">
    <source>
        <dbReference type="ARBA" id="ARBA00022917"/>
    </source>
</evidence>
<feature type="site" description="Important for tRNA non-discrimination" evidence="7">
    <location>
        <position position="35"/>
    </location>
</feature>
<dbReference type="Gene3D" id="3.30.930.10">
    <property type="entry name" value="Bira Bifunctional Protein, Domain 2"/>
    <property type="match status" value="1"/>
</dbReference>
<feature type="domain" description="Aminoacyl-transfer RNA synthetases class-II family profile" evidence="8">
    <location>
        <begin position="143"/>
        <end position="548"/>
    </location>
</feature>
<dbReference type="InterPro" id="IPR045864">
    <property type="entry name" value="aa-tRNA-synth_II/BPL/LPL"/>
</dbReference>
<evidence type="ECO:0000313" key="9">
    <source>
        <dbReference type="EMBL" id="QEK37964.1"/>
    </source>
</evidence>
<evidence type="ECO:0000256" key="6">
    <source>
        <dbReference type="ARBA" id="ARBA00023146"/>
    </source>
</evidence>
<dbReference type="Gene3D" id="3.30.1360.30">
    <property type="entry name" value="GAD-like domain"/>
    <property type="match status" value="1"/>
</dbReference>
<accession>A0A5C0UFZ5</accession>
<dbReference type="Pfam" id="PF02938">
    <property type="entry name" value="GAD"/>
    <property type="match status" value="1"/>
</dbReference>
<comment type="subunit">
    <text evidence="7">Homodimer.</text>
</comment>
<dbReference type="GO" id="GO:0003676">
    <property type="term" value="F:nucleic acid binding"/>
    <property type="evidence" value="ECO:0007669"/>
    <property type="project" value="InterPro"/>
</dbReference>
<evidence type="ECO:0000256" key="4">
    <source>
        <dbReference type="ARBA" id="ARBA00022840"/>
    </source>
</evidence>
<dbReference type="InterPro" id="IPR004364">
    <property type="entry name" value="Aa-tRNA-synt_II"/>
</dbReference>
<dbReference type="OrthoDB" id="9802326at2"/>
<feature type="binding site" evidence="7">
    <location>
        <position position="477"/>
    </location>
    <ligand>
        <name>ATP</name>
        <dbReference type="ChEBI" id="CHEBI:30616"/>
    </ligand>
</feature>
<dbReference type="PANTHER" id="PTHR22594">
    <property type="entry name" value="ASPARTYL/LYSYL-TRNA SYNTHETASE"/>
    <property type="match status" value="1"/>
</dbReference>
<feature type="binding site" evidence="7">
    <location>
        <position position="484"/>
    </location>
    <ligand>
        <name>L-aspartate</name>
        <dbReference type="ChEBI" id="CHEBI:29991"/>
    </ligand>
</feature>
<keyword evidence="2 7" id="KW-0436">Ligase</keyword>
<evidence type="ECO:0000313" key="10">
    <source>
        <dbReference type="Proteomes" id="UP000325155"/>
    </source>
</evidence>
<dbReference type="GO" id="GO:0050560">
    <property type="term" value="F:aspartate-tRNA(Asn) ligase activity"/>
    <property type="evidence" value="ECO:0007669"/>
    <property type="project" value="UniProtKB-EC"/>
</dbReference>
<feature type="binding site" evidence="7">
    <location>
        <position position="176"/>
    </location>
    <ligand>
        <name>L-aspartate</name>
        <dbReference type="ChEBI" id="CHEBI:29991"/>
    </ligand>
</feature>
<dbReference type="EC" id="6.1.1.23" evidence="7"/>
<dbReference type="EMBL" id="CP043315">
    <property type="protein sequence ID" value="QEK37964.1"/>
    <property type="molecule type" value="Genomic_DNA"/>
</dbReference>
<name>A0A5C0UFZ5_9PROT</name>
<feature type="binding site" evidence="7">
    <location>
        <position position="222"/>
    </location>
    <ligand>
        <name>L-aspartate</name>
        <dbReference type="ChEBI" id="CHEBI:29991"/>
    </ligand>
</feature>
<dbReference type="InterPro" id="IPR004115">
    <property type="entry name" value="GAD-like_sf"/>
</dbReference>
<comment type="function">
    <text evidence="7">Aspartyl-tRNA synthetase with relaxed tRNA specificity since it is able to aspartylate not only its cognate tRNA(Asp) but also tRNA(Asn). Reaction proceeds in two steps: L-aspartate is first activated by ATP to form Asp-AMP and then transferred to the acceptor end of tRNA(Asp/Asn).</text>
</comment>
<evidence type="ECO:0000259" key="8">
    <source>
        <dbReference type="PROSITE" id="PS50862"/>
    </source>
</evidence>
<dbReference type="Pfam" id="PF00152">
    <property type="entry name" value="tRNA-synt_2"/>
    <property type="match status" value="1"/>
</dbReference>
<keyword evidence="6 7" id="KW-0030">Aminoacyl-tRNA synthetase</keyword>
<dbReference type="InterPro" id="IPR004365">
    <property type="entry name" value="NA-bd_OB_tRNA"/>
</dbReference>
<feature type="binding site" evidence="7">
    <location>
        <begin position="222"/>
        <end position="224"/>
    </location>
    <ligand>
        <name>ATP</name>
        <dbReference type="ChEBI" id="CHEBI:30616"/>
    </ligand>
</feature>
<dbReference type="AlphaFoldDB" id="A0A5C0UFZ5"/>
<dbReference type="InterPro" id="IPR002312">
    <property type="entry name" value="Asp/Asn-tRNA-synth_IIb"/>
</dbReference>
<dbReference type="NCBIfam" id="NF001750">
    <property type="entry name" value="PRK00476.1"/>
    <property type="match status" value="1"/>
</dbReference>
<evidence type="ECO:0000256" key="7">
    <source>
        <dbReference type="HAMAP-Rule" id="MF_00044"/>
    </source>
</evidence>
<dbReference type="PROSITE" id="PS50862">
    <property type="entry name" value="AA_TRNA_LIGASE_II"/>
    <property type="match status" value="1"/>
</dbReference>
<comment type="subcellular location">
    <subcellularLocation>
        <location evidence="7">Cytoplasm</location>
    </subcellularLocation>
</comment>
<reference evidence="9 10" key="1">
    <citation type="submission" date="2019-08" db="EMBL/GenBank/DDBJ databases">
        <title>Highly reduced genomes of protist endosymbionts show evolutionary convergence.</title>
        <authorList>
            <person name="George E."/>
            <person name="Husnik F."/>
            <person name="Tashyreva D."/>
            <person name="Prokopchuk G."/>
            <person name="Horak A."/>
            <person name="Kwong W.K."/>
            <person name="Lukes J."/>
            <person name="Keeling P.J."/>
        </authorList>
    </citation>
    <scope>NUCLEOTIDE SEQUENCE [LARGE SCALE GENOMIC DNA]</scope>
    <source>
        <strain evidence="9">1605</strain>
    </source>
</reference>
<keyword evidence="10" id="KW-1185">Reference proteome</keyword>
<evidence type="ECO:0000256" key="2">
    <source>
        <dbReference type="ARBA" id="ARBA00022598"/>
    </source>
</evidence>
<dbReference type="CDD" id="cd00777">
    <property type="entry name" value="AspRS_core"/>
    <property type="match status" value="1"/>
</dbReference>
<dbReference type="GO" id="GO:0005524">
    <property type="term" value="F:ATP binding"/>
    <property type="evidence" value="ECO:0007669"/>
    <property type="project" value="UniProtKB-UniRule"/>
</dbReference>
<comment type="catalytic activity">
    <reaction evidence="7">
        <text>tRNA(Asx) + L-aspartate + ATP = L-aspartyl-tRNA(Asx) + AMP + diphosphate</text>
        <dbReference type="Rhea" id="RHEA:18349"/>
        <dbReference type="Rhea" id="RHEA-COMP:9710"/>
        <dbReference type="Rhea" id="RHEA-COMP:9711"/>
        <dbReference type="ChEBI" id="CHEBI:29991"/>
        <dbReference type="ChEBI" id="CHEBI:30616"/>
        <dbReference type="ChEBI" id="CHEBI:33019"/>
        <dbReference type="ChEBI" id="CHEBI:78442"/>
        <dbReference type="ChEBI" id="CHEBI:78516"/>
        <dbReference type="ChEBI" id="CHEBI:456215"/>
        <dbReference type="EC" id="6.1.1.23"/>
    </reaction>
</comment>
<keyword evidence="4 7" id="KW-0067">ATP-binding</keyword>
<feature type="region of interest" description="Aspartate" evidence="7">
    <location>
        <begin position="200"/>
        <end position="203"/>
    </location>
</feature>
<dbReference type="InterPro" id="IPR006195">
    <property type="entry name" value="aa-tRNA-synth_II"/>
</dbReference>
<dbReference type="NCBIfam" id="TIGR00459">
    <property type="entry name" value="aspS_bact"/>
    <property type="match status" value="1"/>
</dbReference>
<dbReference type="InterPro" id="IPR047089">
    <property type="entry name" value="Asp-tRNA-ligase_1_N"/>
</dbReference>
<keyword evidence="3 7" id="KW-0547">Nucleotide-binding</keyword>
<dbReference type="KEGG" id="cip:FZC35_01040"/>
<dbReference type="CDD" id="cd04317">
    <property type="entry name" value="EcAspRS_like_N"/>
    <property type="match status" value="1"/>
</dbReference>
<organism evidence="9 10">
    <name type="scientific">Candidatus Cytomitobacter indipagum</name>
    <dbReference type="NCBI Taxonomy" id="2601575"/>
    <lineage>
        <taxon>Bacteria</taxon>
        <taxon>Pseudomonadati</taxon>
        <taxon>Pseudomonadota</taxon>
        <taxon>Alphaproteobacteria</taxon>
        <taxon>Holosporales</taxon>
        <taxon>Holosporaceae</taxon>
        <taxon>Candidatus Cytomitobacter</taxon>
    </lineage>
</organism>